<accession>A0A1G5IKU0</accession>
<keyword evidence="2" id="KW-1185">Reference proteome</keyword>
<dbReference type="OrthoDB" id="2084603at2"/>
<dbReference type="Proteomes" id="UP000198636">
    <property type="component" value="Unassembled WGS sequence"/>
</dbReference>
<dbReference type="RefSeq" id="WP_091543736.1">
    <property type="nucleotide sequence ID" value="NZ_FMUS01000015.1"/>
</dbReference>
<dbReference type="AlphaFoldDB" id="A0A1G5IKU0"/>
<sequence>MKVRIISIKKLIILLMTILLIMAFVPGCGKNADKVEEAVDQVESIEDKEQEENSVSSIEDSEKQISNISGGEMTGSLGSIGVGLSLPDSYPHNILPIIDGANIINVKENSSNNSLGIMFICNKSVDEVYEFYKELMQDARNFSDEKDNNNYILTGTKDKYKIMAIIMETDDSDLKCNVMFNIAFTN</sequence>
<reference evidence="1 2" key="1">
    <citation type="submission" date="2016-10" db="EMBL/GenBank/DDBJ databases">
        <authorList>
            <person name="de Groot N.N."/>
        </authorList>
    </citation>
    <scope>NUCLEOTIDE SEQUENCE [LARGE SCALE GENOMIC DNA]</scope>
    <source>
        <strain evidence="1 2">DSM 18978</strain>
    </source>
</reference>
<dbReference type="EMBL" id="FMUS01000015">
    <property type="protein sequence ID" value="SCY76672.1"/>
    <property type="molecule type" value="Genomic_DNA"/>
</dbReference>
<proteinExistence type="predicted"/>
<gene>
    <name evidence="1" type="ORF">SAMN03080606_02436</name>
</gene>
<organism evidence="1 2">
    <name type="scientific">Alkaliphilus peptidifermentans DSM 18978</name>
    <dbReference type="NCBI Taxonomy" id="1120976"/>
    <lineage>
        <taxon>Bacteria</taxon>
        <taxon>Bacillati</taxon>
        <taxon>Bacillota</taxon>
        <taxon>Clostridia</taxon>
        <taxon>Peptostreptococcales</taxon>
        <taxon>Natronincolaceae</taxon>
        <taxon>Alkaliphilus</taxon>
    </lineage>
</organism>
<evidence type="ECO:0000313" key="2">
    <source>
        <dbReference type="Proteomes" id="UP000198636"/>
    </source>
</evidence>
<name>A0A1G5IKU0_9FIRM</name>
<protein>
    <submittedName>
        <fullName evidence="1">Uncharacterized protein</fullName>
    </submittedName>
</protein>
<evidence type="ECO:0000313" key="1">
    <source>
        <dbReference type="EMBL" id="SCY76672.1"/>
    </source>
</evidence>